<keyword evidence="4 10" id="KW-1003">Cell membrane</keyword>
<sequence>MVFSLELVFPFLLVFFRCLSFYSIGPLFAPQRAPIQVVLLLALATTFALFPTIEPMEWMPTGGFFGLILLLGREVLLGGLLGVVAGVSFVAIRFAGSLIGIQMGVAMAGLFDPASGEQMPLIGRFLEIYAILLFLALDGHHILLRALAFSLHRVGPGAFPGGPDLAAVAGALGSAVFLLALQVGAPIVAALFLTDAALGFVARAVPQMNVFLIGIPAKIGVGMVFLIVSTPLLGFFVKAQVGQIEGQLLAILRGI</sequence>
<feature type="transmembrane region" description="Helical" evidence="10">
    <location>
        <begin position="75"/>
        <end position="101"/>
    </location>
</feature>
<keyword evidence="7 10" id="KW-0472">Membrane</keyword>
<evidence type="ECO:0000313" key="12">
    <source>
        <dbReference type="Proteomes" id="UP000739538"/>
    </source>
</evidence>
<feature type="transmembrane region" description="Helical" evidence="10">
    <location>
        <begin position="121"/>
        <end position="144"/>
    </location>
</feature>
<dbReference type="PANTHER" id="PTHR30065">
    <property type="entry name" value="FLAGELLAR BIOSYNTHETIC PROTEIN FLIR"/>
    <property type="match status" value="1"/>
</dbReference>
<dbReference type="GO" id="GO:0044780">
    <property type="term" value="P:bacterial-type flagellum assembly"/>
    <property type="evidence" value="ECO:0007669"/>
    <property type="project" value="UniProtKB-UniRule"/>
</dbReference>
<comment type="similarity">
    <text evidence="2 10">Belongs to the FliR/MopE/SpaR family.</text>
</comment>
<reference evidence="11" key="1">
    <citation type="submission" date="2020-04" db="EMBL/GenBank/DDBJ databases">
        <authorList>
            <person name="Zhang T."/>
        </authorList>
    </citation>
    <scope>NUCLEOTIDE SEQUENCE</scope>
    <source>
        <strain evidence="11">HKST-UBA02</strain>
    </source>
</reference>
<keyword evidence="11" id="KW-0966">Cell projection</keyword>
<evidence type="ECO:0000256" key="5">
    <source>
        <dbReference type="ARBA" id="ARBA00022692"/>
    </source>
</evidence>
<evidence type="ECO:0000256" key="1">
    <source>
        <dbReference type="ARBA" id="ARBA00002578"/>
    </source>
</evidence>
<evidence type="ECO:0000256" key="7">
    <source>
        <dbReference type="ARBA" id="ARBA00023136"/>
    </source>
</evidence>
<evidence type="ECO:0000256" key="4">
    <source>
        <dbReference type="ARBA" id="ARBA00022475"/>
    </source>
</evidence>
<feature type="transmembrane region" description="Helical" evidence="10">
    <location>
        <begin position="7"/>
        <end position="29"/>
    </location>
</feature>
<evidence type="ECO:0000256" key="9">
    <source>
        <dbReference type="NCBIfam" id="TIGR01400"/>
    </source>
</evidence>
<keyword evidence="8 10" id="KW-0975">Bacterial flagellum</keyword>
<evidence type="ECO:0000256" key="6">
    <source>
        <dbReference type="ARBA" id="ARBA00022989"/>
    </source>
</evidence>
<feature type="transmembrane region" description="Helical" evidence="10">
    <location>
        <begin position="35"/>
        <end position="54"/>
    </location>
</feature>
<comment type="function">
    <text evidence="1 10">Role in flagellar biosynthesis.</text>
</comment>
<organism evidence="11 12">
    <name type="scientific">Eiseniibacteriota bacterium</name>
    <dbReference type="NCBI Taxonomy" id="2212470"/>
    <lineage>
        <taxon>Bacteria</taxon>
        <taxon>Candidatus Eiseniibacteriota</taxon>
    </lineage>
</organism>
<keyword evidence="6 10" id="KW-1133">Transmembrane helix</keyword>
<evidence type="ECO:0000256" key="2">
    <source>
        <dbReference type="ARBA" id="ARBA00009772"/>
    </source>
</evidence>
<evidence type="ECO:0000256" key="8">
    <source>
        <dbReference type="ARBA" id="ARBA00023143"/>
    </source>
</evidence>
<dbReference type="AlphaFoldDB" id="A0A956N8S2"/>
<dbReference type="EMBL" id="JAGQHS010000004">
    <property type="protein sequence ID" value="MCA9754496.1"/>
    <property type="molecule type" value="Genomic_DNA"/>
</dbReference>
<protein>
    <recommendedName>
        <fullName evidence="3 9">Flagellar biosynthetic protein FliR</fullName>
    </recommendedName>
</protein>
<dbReference type="GO" id="GO:0009425">
    <property type="term" value="C:bacterial-type flagellum basal body"/>
    <property type="evidence" value="ECO:0007669"/>
    <property type="project" value="UniProtKB-SubCell"/>
</dbReference>
<dbReference type="NCBIfam" id="TIGR01400">
    <property type="entry name" value="fliR"/>
    <property type="match status" value="1"/>
</dbReference>
<feature type="transmembrane region" description="Helical" evidence="10">
    <location>
        <begin position="213"/>
        <end position="237"/>
    </location>
</feature>
<evidence type="ECO:0000313" key="11">
    <source>
        <dbReference type="EMBL" id="MCA9754496.1"/>
    </source>
</evidence>
<dbReference type="PANTHER" id="PTHR30065:SF1">
    <property type="entry name" value="SURFACE PRESENTATION OF ANTIGENS PROTEIN SPAR"/>
    <property type="match status" value="1"/>
</dbReference>
<accession>A0A956N8S2</accession>
<dbReference type="InterPro" id="IPR006303">
    <property type="entry name" value="FliR"/>
</dbReference>
<evidence type="ECO:0000256" key="3">
    <source>
        <dbReference type="ARBA" id="ARBA00021717"/>
    </source>
</evidence>
<keyword evidence="11" id="KW-0282">Flagellum</keyword>
<reference evidence="11" key="2">
    <citation type="journal article" date="2021" name="Microbiome">
        <title>Successional dynamics and alternative stable states in a saline activated sludge microbial community over 9 years.</title>
        <authorList>
            <person name="Wang Y."/>
            <person name="Ye J."/>
            <person name="Ju F."/>
            <person name="Liu L."/>
            <person name="Boyd J.A."/>
            <person name="Deng Y."/>
            <person name="Parks D.H."/>
            <person name="Jiang X."/>
            <person name="Yin X."/>
            <person name="Woodcroft B.J."/>
            <person name="Tyson G.W."/>
            <person name="Hugenholtz P."/>
            <person name="Polz M.F."/>
            <person name="Zhang T."/>
        </authorList>
    </citation>
    <scope>NUCLEOTIDE SEQUENCE</scope>
    <source>
        <strain evidence="11">HKST-UBA02</strain>
    </source>
</reference>
<dbReference type="Proteomes" id="UP000739538">
    <property type="component" value="Unassembled WGS sequence"/>
</dbReference>
<proteinExistence type="inferred from homology"/>
<dbReference type="GO" id="GO:0005886">
    <property type="term" value="C:plasma membrane"/>
    <property type="evidence" value="ECO:0007669"/>
    <property type="project" value="UniProtKB-SubCell"/>
</dbReference>
<comment type="caution">
    <text evidence="11">The sequence shown here is derived from an EMBL/GenBank/DDBJ whole genome shotgun (WGS) entry which is preliminary data.</text>
</comment>
<dbReference type="InterPro" id="IPR002010">
    <property type="entry name" value="T3SS_IM_R"/>
</dbReference>
<dbReference type="PRINTS" id="PR00953">
    <property type="entry name" value="TYPE3IMRPROT"/>
</dbReference>
<keyword evidence="11" id="KW-0969">Cilium</keyword>
<comment type="subcellular location">
    <subcellularLocation>
        <location evidence="10">Cell membrane</location>
        <topology evidence="10">Multi-pass membrane protein</topology>
    </subcellularLocation>
    <subcellularLocation>
        <location evidence="10">Bacterial flagellum basal body</location>
    </subcellularLocation>
</comment>
<dbReference type="Pfam" id="PF01311">
    <property type="entry name" value="Bac_export_1"/>
    <property type="match status" value="1"/>
</dbReference>
<feature type="transmembrane region" description="Helical" evidence="10">
    <location>
        <begin position="165"/>
        <end position="193"/>
    </location>
</feature>
<keyword evidence="5 10" id="KW-0812">Transmembrane</keyword>
<name>A0A956N8S2_UNCEI</name>
<dbReference type="GO" id="GO:0006605">
    <property type="term" value="P:protein targeting"/>
    <property type="evidence" value="ECO:0007669"/>
    <property type="project" value="UniProtKB-UniRule"/>
</dbReference>
<evidence type="ECO:0000256" key="10">
    <source>
        <dbReference type="RuleBase" id="RU362071"/>
    </source>
</evidence>
<gene>
    <name evidence="11" type="primary">fliR</name>
    <name evidence="11" type="ORF">KDA27_01745</name>
</gene>